<dbReference type="Gene3D" id="1.10.357.10">
    <property type="entry name" value="Tetracycline Repressor, domain 2"/>
    <property type="match status" value="1"/>
</dbReference>
<keyword evidence="3" id="KW-0804">Transcription</keyword>
<feature type="domain" description="HTH tetR-type" evidence="5">
    <location>
        <begin position="12"/>
        <end position="72"/>
    </location>
</feature>
<dbReference type="Gene3D" id="1.10.10.60">
    <property type="entry name" value="Homeodomain-like"/>
    <property type="match status" value="1"/>
</dbReference>
<dbReference type="Pfam" id="PF17754">
    <property type="entry name" value="TetR_C_14"/>
    <property type="match status" value="1"/>
</dbReference>
<dbReference type="EMBL" id="QHLY01000012">
    <property type="protein sequence ID" value="PXA67803.1"/>
    <property type="molecule type" value="Genomic_DNA"/>
</dbReference>
<dbReference type="GO" id="GO:0000976">
    <property type="term" value="F:transcription cis-regulatory region binding"/>
    <property type="evidence" value="ECO:0007669"/>
    <property type="project" value="TreeGrafter"/>
</dbReference>
<dbReference type="InterPro" id="IPR050109">
    <property type="entry name" value="HTH-type_TetR-like_transc_reg"/>
</dbReference>
<keyword evidence="1" id="KW-0805">Transcription regulation</keyword>
<reference evidence="6 7" key="1">
    <citation type="submission" date="2018-05" db="EMBL/GenBank/DDBJ databases">
        <title>Genetic diversity of glacier-inhabiting Cryobacterium bacteria in China and description of Cryobacterium mengkeensis sp. nov. and Arthrobacter glacialis sp. nov.</title>
        <authorList>
            <person name="Liu Q."/>
            <person name="Xin Y.-H."/>
        </authorList>
    </citation>
    <scope>NUCLEOTIDE SEQUENCE [LARGE SCALE GENOMIC DNA]</scope>
    <source>
        <strain evidence="6 7">SK-1</strain>
    </source>
</reference>
<dbReference type="GO" id="GO:0003700">
    <property type="term" value="F:DNA-binding transcription factor activity"/>
    <property type="evidence" value="ECO:0007669"/>
    <property type="project" value="TreeGrafter"/>
</dbReference>
<accession>A0A317ZRX4</accession>
<evidence type="ECO:0000313" key="7">
    <source>
        <dbReference type="Proteomes" id="UP000246722"/>
    </source>
</evidence>
<dbReference type="PANTHER" id="PTHR30055">
    <property type="entry name" value="HTH-TYPE TRANSCRIPTIONAL REGULATOR RUTR"/>
    <property type="match status" value="1"/>
</dbReference>
<dbReference type="Pfam" id="PF00440">
    <property type="entry name" value="TetR_N"/>
    <property type="match status" value="1"/>
</dbReference>
<dbReference type="InterPro" id="IPR001647">
    <property type="entry name" value="HTH_TetR"/>
</dbReference>
<gene>
    <name evidence="6" type="ORF">CTB96_14045</name>
</gene>
<dbReference type="AlphaFoldDB" id="A0A317ZRX4"/>
<comment type="caution">
    <text evidence="6">The sequence shown here is derived from an EMBL/GenBank/DDBJ whole genome shotgun (WGS) entry which is preliminary data.</text>
</comment>
<dbReference type="PRINTS" id="PR00455">
    <property type="entry name" value="HTHTETR"/>
</dbReference>
<evidence type="ECO:0000256" key="2">
    <source>
        <dbReference type="ARBA" id="ARBA00023125"/>
    </source>
</evidence>
<dbReference type="InterPro" id="IPR009057">
    <property type="entry name" value="Homeodomain-like_sf"/>
</dbReference>
<keyword evidence="2 4" id="KW-0238">DNA-binding</keyword>
<evidence type="ECO:0000313" key="6">
    <source>
        <dbReference type="EMBL" id="PXA67803.1"/>
    </source>
</evidence>
<dbReference type="OrthoDB" id="956698at2"/>
<feature type="DNA-binding region" description="H-T-H motif" evidence="4">
    <location>
        <begin position="35"/>
        <end position="54"/>
    </location>
</feature>
<dbReference type="InterPro" id="IPR041347">
    <property type="entry name" value="MftR_C"/>
</dbReference>
<proteinExistence type="predicted"/>
<evidence type="ECO:0000259" key="5">
    <source>
        <dbReference type="PROSITE" id="PS50977"/>
    </source>
</evidence>
<name>A0A317ZRX4_9MICO</name>
<evidence type="ECO:0000256" key="1">
    <source>
        <dbReference type="ARBA" id="ARBA00023015"/>
    </source>
</evidence>
<dbReference type="SUPFAM" id="SSF46689">
    <property type="entry name" value="Homeodomain-like"/>
    <property type="match status" value="1"/>
</dbReference>
<dbReference type="PROSITE" id="PS50977">
    <property type="entry name" value="HTH_TETR_2"/>
    <property type="match status" value="1"/>
</dbReference>
<evidence type="ECO:0000256" key="3">
    <source>
        <dbReference type="ARBA" id="ARBA00023163"/>
    </source>
</evidence>
<keyword evidence="7" id="KW-1185">Reference proteome</keyword>
<protein>
    <submittedName>
        <fullName evidence="6">TetR family transcriptional regulator</fullName>
    </submittedName>
</protein>
<dbReference type="Proteomes" id="UP000246722">
    <property type="component" value="Unassembled WGS sequence"/>
</dbReference>
<sequence length="204" mass="21479">MSFSRTTGRPRQSSRAMLEEAASELFLEQTYAGTTIGDITRRAGVSRTTFFNYFATKSDLLWVDVDAGLAALPAALAQCDRAEPVTVAVRHALLTLAAGFGPGRVPWAVTQYEVMATEGELESSALARFLVVTGRVAEFVAARPGFAADRDLAGRAFSSAVVAAAAAAAAEWAAAGVHRGDLAPYVDLAISPVCSGFRPVLDPR</sequence>
<dbReference type="PANTHER" id="PTHR30055:SF238">
    <property type="entry name" value="MYCOFACTOCIN BIOSYNTHESIS TRANSCRIPTIONAL REGULATOR MFTR-RELATED"/>
    <property type="match status" value="1"/>
</dbReference>
<organism evidence="6 7">
    <name type="scientific">Cryobacterium arcticum</name>
    <dbReference type="NCBI Taxonomy" id="670052"/>
    <lineage>
        <taxon>Bacteria</taxon>
        <taxon>Bacillati</taxon>
        <taxon>Actinomycetota</taxon>
        <taxon>Actinomycetes</taxon>
        <taxon>Micrococcales</taxon>
        <taxon>Microbacteriaceae</taxon>
        <taxon>Cryobacterium</taxon>
    </lineage>
</organism>
<evidence type="ECO:0000256" key="4">
    <source>
        <dbReference type="PROSITE-ProRule" id="PRU00335"/>
    </source>
</evidence>